<feature type="domain" description="AsmA" evidence="1">
    <location>
        <begin position="3"/>
        <end position="152"/>
    </location>
</feature>
<keyword evidence="3" id="KW-1185">Reference proteome</keyword>
<dbReference type="HOGENOM" id="CLU_012456_0_0_10"/>
<name>A0A060R9A1_9BACT</name>
<evidence type="ECO:0000313" key="3">
    <source>
        <dbReference type="Proteomes" id="UP000027616"/>
    </source>
</evidence>
<dbReference type="Pfam" id="PF05170">
    <property type="entry name" value="AsmA"/>
    <property type="match status" value="1"/>
</dbReference>
<dbReference type="Proteomes" id="UP000027616">
    <property type="component" value="Chromosome I"/>
</dbReference>
<proteinExistence type="predicted"/>
<dbReference type="PANTHER" id="PTHR30441">
    <property type="entry name" value="DUF748 DOMAIN-CONTAINING PROTEIN"/>
    <property type="match status" value="1"/>
</dbReference>
<dbReference type="GO" id="GO:0005886">
    <property type="term" value="C:plasma membrane"/>
    <property type="evidence" value="ECO:0007669"/>
    <property type="project" value="TreeGrafter"/>
</dbReference>
<dbReference type="GO" id="GO:0090313">
    <property type="term" value="P:regulation of protein targeting to membrane"/>
    <property type="evidence" value="ECO:0007669"/>
    <property type="project" value="TreeGrafter"/>
</dbReference>
<evidence type="ECO:0000259" key="1">
    <source>
        <dbReference type="Pfam" id="PF05170"/>
    </source>
</evidence>
<reference evidence="2 3" key="1">
    <citation type="journal article" date="2015" name="Genome Announc.">
        <title>Complete Genome Sequence of the Novel Leech Symbiont Mucinivorans hirudinis M3T.</title>
        <authorList>
            <person name="Nelson M.C."/>
            <person name="Bomar L."/>
            <person name="Graf J."/>
        </authorList>
    </citation>
    <scope>NUCLEOTIDE SEQUENCE [LARGE SCALE GENOMIC DNA]</scope>
    <source>
        <strain evidence="3">M3</strain>
    </source>
</reference>
<dbReference type="EMBL" id="HG934468">
    <property type="protein sequence ID" value="CDN30323.1"/>
    <property type="molecule type" value="Genomic_DNA"/>
</dbReference>
<protein>
    <submittedName>
        <fullName evidence="2">Outer membrane assembly protein</fullName>
    </submittedName>
</protein>
<sequence length="1129" mass="126085">MAKKIIKISILALLSLAGLIVMAFALLSYLLTPERLTPIINHYASRYLEADVRFDTVHLNVWEDFPLIAIKVDKLSIIPRNETSRDTLAYIGQLKTATNLFTLIKGNITIRHIAIKDCDINVVIDSLGRANYDIFGDSNDTSSTNINLHISKVDFTKGCRLRFHDLRDTLSIKADFEQFTWSGKIAADVSEIYTSQASARGLKYDIQAASFNLSQRFDTFDLKMAQRGELNLDIVSQTTTDAFDKPIPLELHGICGIDSVLDRKLFFKSLQVSLATVPITIDGTLNVGGDTIASDMKIIVSPFDLENLAPFVPASYSFTTDLRAGFDIKIRGKFSKQLSVLPTVKLNLEVSSGSLYIKQIKTKIEKLILSSHISFDPNNADSTGARVDTINLTMRSLELNGKFELWNVLSNPRFVGGVRGRVDFSKIKELGSFQKIASANGVAEYDLRGNFRLSHLNIRDIDRCDLRLRLTGDSLRVLIPQHDFYLSANALRLSAGSSATTRDSLIGIGKRIVRVSLNADTALVKYGKMFTIYAGKARVSMRSDASAFDGDSTMVHPMNGTIEARTFRFITADSTIIGARNINAAASIVPYKNQPTMPNLNLNVDADGFMFRKGVNRVTVSEAKARYEFFPRLADKQIVERRERRLDSLQKIYPDITRDSLSAHAAAIRRNSQERDELAGRDIDIAIAKNSFITDYQIRGELRARRVRTVTPYLPIETSISDIDLTSNQDEIQLRNATVRFGHSDATVKGKISNIRSSLLGRGKLVVDAEISADTLNFNEIIIALTKGATIAEQDLFTGRESDKQLQEKIETQAQVNNIDNALVIVPANVEVALKFAAGYGEIRTLILEDLKCELRMRNRTMQIVYLLAETNSGDMTLSGIYATRSKNDIMFGVDVDLRKIRVDNFIKMMPEIDSLYPMLRSLEGVIDCQMAATAALDTAMNIRSETLSAALSLNGDKLVLIDGETFAKIAKMLYFKNKKRNIIDHISVAMLVRDKKIEMYPFVLEVDRYRTAVSGVQNLDLSFRYHISVLKSPVPFRLGVDIFGTPDNWDYRIGKAQYRDGKVPSYITLIEDNRISLSKKIHQAFESGIRAVTLDNLNAASHKPDSLFIPTVIALDSAEMKIIERIVE</sequence>
<evidence type="ECO:0000313" key="2">
    <source>
        <dbReference type="EMBL" id="CDN30323.1"/>
    </source>
</evidence>
<dbReference type="KEGG" id="rbc:BN938_0217"/>
<dbReference type="PANTHER" id="PTHR30441:SF8">
    <property type="entry name" value="DUF748 DOMAIN-CONTAINING PROTEIN"/>
    <property type="match status" value="1"/>
</dbReference>
<dbReference type="InterPro" id="IPR052894">
    <property type="entry name" value="AsmA-related"/>
</dbReference>
<accession>A0A060R9A1</accession>
<organism evidence="2 3">
    <name type="scientific">Mucinivorans hirudinis</name>
    <dbReference type="NCBI Taxonomy" id="1433126"/>
    <lineage>
        <taxon>Bacteria</taxon>
        <taxon>Pseudomonadati</taxon>
        <taxon>Bacteroidota</taxon>
        <taxon>Bacteroidia</taxon>
        <taxon>Bacteroidales</taxon>
        <taxon>Rikenellaceae</taxon>
        <taxon>Mucinivorans</taxon>
    </lineage>
</organism>
<dbReference type="OrthoDB" id="1108503at2"/>
<gene>
    <name evidence="2" type="ORF">BN938_0217</name>
</gene>
<dbReference type="STRING" id="1433126.BN938_0217"/>
<dbReference type="eggNOG" id="COG2982">
    <property type="taxonomic scope" value="Bacteria"/>
</dbReference>
<dbReference type="AlphaFoldDB" id="A0A060R9A1"/>
<dbReference type="InterPro" id="IPR007844">
    <property type="entry name" value="AsmA"/>
</dbReference>